<dbReference type="InterPro" id="IPR007855">
    <property type="entry name" value="RDRP"/>
</dbReference>
<dbReference type="EC" id="2.7.7.48" evidence="1"/>
<evidence type="ECO:0000256" key="1">
    <source>
        <dbReference type="RuleBase" id="RU363098"/>
    </source>
</evidence>
<evidence type="ECO:0000259" key="2">
    <source>
        <dbReference type="Pfam" id="PF05183"/>
    </source>
</evidence>
<dbReference type="GO" id="GO:0030422">
    <property type="term" value="P:siRNA processing"/>
    <property type="evidence" value="ECO:0007669"/>
    <property type="project" value="TreeGrafter"/>
</dbReference>
<comment type="catalytic activity">
    <reaction evidence="1">
        <text>RNA(n) + a ribonucleoside 5'-triphosphate = RNA(n+1) + diphosphate</text>
        <dbReference type="Rhea" id="RHEA:21248"/>
        <dbReference type="Rhea" id="RHEA-COMP:14527"/>
        <dbReference type="Rhea" id="RHEA-COMP:17342"/>
        <dbReference type="ChEBI" id="CHEBI:33019"/>
        <dbReference type="ChEBI" id="CHEBI:61557"/>
        <dbReference type="ChEBI" id="CHEBI:140395"/>
        <dbReference type="EC" id="2.7.7.48"/>
    </reaction>
</comment>
<dbReference type="GO" id="GO:0003723">
    <property type="term" value="F:RNA binding"/>
    <property type="evidence" value="ECO:0007669"/>
    <property type="project" value="UniProtKB-KW"/>
</dbReference>
<gene>
    <name evidence="3" type="ORF">AKO1_004288</name>
</gene>
<dbReference type="PANTHER" id="PTHR23079:SF55">
    <property type="entry name" value="RNA-DIRECTED RNA POLYMERASE"/>
    <property type="match status" value="1"/>
</dbReference>
<organism evidence="3 4">
    <name type="scientific">Acrasis kona</name>
    <dbReference type="NCBI Taxonomy" id="1008807"/>
    <lineage>
        <taxon>Eukaryota</taxon>
        <taxon>Discoba</taxon>
        <taxon>Heterolobosea</taxon>
        <taxon>Tetramitia</taxon>
        <taxon>Eutetramitia</taxon>
        <taxon>Acrasidae</taxon>
        <taxon>Acrasis</taxon>
    </lineage>
</organism>
<proteinExistence type="inferred from homology"/>
<feature type="domain" description="RDRP core" evidence="2">
    <location>
        <begin position="149"/>
        <end position="649"/>
    </location>
</feature>
<evidence type="ECO:0000313" key="4">
    <source>
        <dbReference type="Proteomes" id="UP001431209"/>
    </source>
</evidence>
<comment type="caution">
    <text evidence="3">The sequence shown here is derived from an EMBL/GenBank/DDBJ whole genome shotgun (WGS) entry which is preliminary data.</text>
</comment>
<dbReference type="PANTHER" id="PTHR23079">
    <property type="entry name" value="RNA-DEPENDENT RNA POLYMERASE"/>
    <property type="match status" value="1"/>
</dbReference>
<evidence type="ECO:0000313" key="3">
    <source>
        <dbReference type="EMBL" id="KAL0485177.1"/>
    </source>
</evidence>
<protein>
    <recommendedName>
        <fullName evidence="1">RNA-dependent RNA polymerase</fullName>
        <ecNumber evidence="1">2.7.7.48</ecNumber>
    </recommendedName>
</protein>
<dbReference type="GO" id="GO:0003968">
    <property type="term" value="F:RNA-directed RNA polymerase activity"/>
    <property type="evidence" value="ECO:0007669"/>
    <property type="project" value="UniProtKB-KW"/>
</dbReference>
<keyword evidence="4" id="KW-1185">Reference proteome</keyword>
<keyword evidence="1" id="KW-0808">Transferase</keyword>
<dbReference type="GO" id="GO:0031380">
    <property type="term" value="C:nuclear RNA-directed RNA polymerase complex"/>
    <property type="evidence" value="ECO:0007669"/>
    <property type="project" value="TreeGrafter"/>
</dbReference>
<reference evidence="3 4" key="1">
    <citation type="submission" date="2024-03" db="EMBL/GenBank/DDBJ databases">
        <title>The Acrasis kona genome and developmental transcriptomes reveal deep origins of eukaryotic multicellular pathways.</title>
        <authorList>
            <person name="Sheikh S."/>
            <person name="Fu C.-J."/>
            <person name="Brown M.W."/>
            <person name="Baldauf S.L."/>
        </authorList>
    </citation>
    <scope>NUCLEOTIDE SEQUENCE [LARGE SCALE GENOMIC DNA]</scope>
    <source>
        <strain evidence="3 4">ATCC MYA-3509</strain>
    </source>
</reference>
<sequence length="840" mass="96424">MSSGENKSSPNRGRWTKEDLDLANELLVNGIQKGLTVASIARENKDRFPNRTENAIEKKMGQLKRAPKQENNQDVKEDNIEHTNESVKEECLSYVVDHTVEIRVQPKYYSYPRTAVVTTGEEVVVPKSAELPKSVRVEEKVIVEDKSETFSNRALRIFEQNGISSNDILRVNFKDKKLIEKGTIEYEGTTFNLLSASNSGMRTGSFWYISNKHNRDYVLSILGTFEKAKRQGIRKVVGRQGLSFGTSLASVEVKESEWKLIKDYLHNDFNFTDGIGIITESLANRIANAIKPQLQNGTFDLAPSAFQIRFLGFKGVVVQYPDDSKVIRNLRELHKNEKLQMFLRESMHKFEGTDKYNYIDVLNISKSIPAGLSRHFMMVLESCQVPPDVILQQKFIPFMNKVKLAKTNLDSLIELTERDHNISEITNAIMPVSESVYRLAVLLKQDVYKIPFVNQYIDKEIKKKVEKFLKDYSIPERQSKYLMGGVDEAGVLKEGEVYVSYGKVILDDTKVIVTRNPCVHSGDMRVLKCVNHESLSHIRDMILFPKSNCKRPHQDMMGGGDLDGDLYWVCWDHLMVSHFKEEESHDYSKPHDNSVSTSQEDKDYLKVFKHKDQIGLLEYYLRIYAEENGGMTSYMYKDYAKMYSSELDGHYSDSLNHRQQKVGEKSWMIVGKLLKRGETKKALSEDLTNGGHVAPGGIVITSKLFNVAYDWLKQEHSSTQGDDQKTLQEDPLRSIIKSVNVSSSEYVQAKLIVKVWREFFQKYKSDEHSANGADQKEYFIKRIKNRLSEVDQFVSDIRHVFEKGYVKGSETLKSYKHFNRYEIDLAPLEGCHLVARVILN</sequence>
<keyword evidence="1" id="KW-0548">Nucleotidyltransferase</keyword>
<keyword evidence="1 3" id="KW-0696">RNA-directed RNA polymerase</keyword>
<comment type="similarity">
    <text evidence="1">Belongs to the RdRP family.</text>
</comment>
<dbReference type="AlphaFoldDB" id="A0AAW2Z5U4"/>
<keyword evidence="1" id="KW-0694">RNA-binding</keyword>
<name>A0AAW2Z5U4_9EUKA</name>
<dbReference type="Proteomes" id="UP001431209">
    <property type="component" value="Unassembled WGS sequence"/>
</dbReference>
<dbReference type="EMBL" id="JAOPGA020001112">
    <property type="protein sequence ID" value="KAL0485177.1"/>
    <property type="molecule type" value="Genomic_DNA"/>
</dbReference>
<accession>A0AAW2Z5U4</accession>
<dbReference type="Pfam" id="PF05183">
    <property type="entry name" value="RdRP"/>
    <property type="match status" value="1"/>
</dbReference>
<dbReference type="InterPro" id="IPR057596">
    <property type="entry name" value="RDRP_core"/>
</dbReference>